<keyword evidence="3" id="KW-0732">Signal</keyword>
<dbReference type="SMART" id="SM00867">
    <property type="entry name" value="YceI"/>
    <property type="match status" value="1"/>
</dbReference>
<feature type="compositionally biased region" description="Low complexity" evidence="2">
    <location>
        <begin position="25"/>
        <end position="45"/>
    </location>
</feature>
<feature type="chain" id="PRO_5037509196" description="Lipid/polyisoprenoid-binding YceI-like domain-containing protein" evidence="3">
    <location>
        <begin position="24"/>
        <end position="227"/>
    </location>
</feature>
<dbReference type="AlphaFoldDB" id="A0A953LCU2"/>
<dbReference type="InterPro" id="IPR036761">
    <property type="entry name" value="TTHA0802/YceI-like_sf"/>
</dbReference>
<evidence type="ECO:0000259" key="4">
    <source>
        <dbReference type="SMART" id="SM00867"/>
    </source>
</evidence>
<dbReference type="Gene3D" id="2.40.128.110">
    <property type="entry name" value="Lipid/polyisoprenoid-binding, YceI-like"/>
    <property type="match status" value="1"/>
</dbReference>
<feature type="region of interest" description="Disordered" evidence="2">
    <location>
        <begin position="25"/>
        <end position="49"/>
    </location>
</feature>
<gene>
    <name evidence="5" type="ORF">CWE10_00635</name>
</gene>
<dbReference type="InterPro" id="IPR007372">
    <property type="entry name" value="Lipid/polyisoprenoid-bd_YceI"/>
</dbReference>
<evidence type="ECO:0000256" key="3">
    <source>
        <dbReference type="SAM" id="SignalP"/>
    </source>
</evidence>
<sequence length="227" mass="23604">MKRATTLVSLALVALLAAGCARGAAQPPVEPQPAAETGTAPAAAEDSTSAGVDGTAYYVDTAQSQASYAVDETFLGQRLDVTAVGRTSALSGAIVLQDGVIQPSTVEVDLTTLRSDQSRRDNQVQRVLDTRNHPKAVFRIQGAEGDPVLTEGQEVPIRLTGTMTIKGVDRPLTFEGTAKLAGGVLTLTAQTTFAMTDFGVDPPNIANFVAVEDEVTVSVTFVGQAQS</sequence>
<reference evidence="5" key="1">
    <citation type="submission" date="2017-11" db="EMBL/GenBank/DDBJ databases">
        <title>Three new genomes from thermophilic consortium.</title>
        <authorList>
            <person name="Quaggio R."/>
            <person name="Amgarten D."/>
            <person name="Setubal J.C."/>
        </authorList>
    </citation>
    <scope>NUCLEOTIDE SEQUENCE</scope>
    <source>
        <strain evidence="5">ZCTH01-B2</strain>
    </source>
</reference>
<comment type="similarity">
    <text evidence="1">Belongs to the UPF0312 family.</text>
</comment>
<proteinExistence type="inferred from homology"/>
<evidence type="ECO:0000313" key="6">
    <source>
        <dbReference type="Proteomes" id="UP000732377"/>
    </source>
</evidence>
<dbReference type="Pfam" id="PF04264">
    <property type="entry name" value="YceI"/>
    <property type="match status" value="1"/>
</dbReference>
<protein>
    <recommendedName>
        <fullName evidence="4">Lipid/polyisoprenoid-binding YceI-like domain-containing protein</fullName>
    </recommendedName>
</protein>
<dbReference type="PROSITE" id="PS51257">
    <property type="entry name" value="PROKAR_LIPOPROTEIN"/>
    <property type="match status" value="1"/>
</dbReference>
<dbReference type="Proteomes" id="UP000732377">
    <property type="component" value="Unassembled WGS sequence"/>
</dbReference>
<feature type="signal peptide" evidence="3">
    <location>
        <begin position="1"/>
        <end position="23"/>
    </location>
</feature>
<dbReference type="PANTHER" id="PTHR34406:SF1">
    <property type="entry name" value="PROTEIN YCEI"/>
    <property type="match status" value="1"/>
</dbReference>
<organism evidence="5 6">
    <name type="scientific">Symbiobacterium thermophilum</name>
    <dbReference type="NCBI Taxonomy" id="2734"/>
    <lineage>
        <taxon>Bacteria</taxon>
        <taxon>Bacillati</taxon>
        <taxon>Bacillota</taxon>
        <taxon>Clostridia</taxon>
        <taxon>Eubacteriales</taxon>
        <taxon>Symbiobacteriaceae</taxon>
        <taxon>Symbiobacterium</taxon>
    </lineage>
</organism>
<evidence type="ECO:0000313" key="5">
    <source>
        <dbReference type="EMBL" id="MBY6274715.1"/>
    </source>
</evidence>
<name>A0A953LCU2_SYMTR</name>
<dbReference type="EMBL" id="PIUK01000002">
    <property type="protein sequence ID" value="MBY6274715.1"/>
    <property type="molecule type" value="Genomic_DNA"/>
</dbReference>
<evidence type="ECO:0000256" key="1">
    <source>
        <dbReference type="ARBA" id="ARBA00008812"/>
    </source>
</evidence>
<evidence type="ECO:0000256" key="2">
    <source>
        <dbReference type="SAM" id="MobiDB-lite"/>
    </source>
</evidence>
<feature type="domain" description="Lipid/polyisoprenoid-binding YceI-like" evidence="4">
    <location>
        <begin position="56"/>
        <end position="224"/>
    </location>
</feature>
<comment type="caution">
    <text evidence="5">The sequence shown here is derived from an EMBL/GenBank/DDBJ whole genome shotgun (WGS) entry which is preliminary data.</text>
</comment>
<dbReference type="SUPFAM" id="SSF101874">
    <property type="entry name" value="YceI-like"/>
    <property type="match status" value="1"/>
</dbReference>
<dbReference type="PANTHER" id="PTHR34406">
    <property type="entry name" value="PROTEIN YCEI"/>
    <property type="match status" value="1"/>
</dbReference>
<accession>A0A953LCU2</accession>